<sequence length="347" mass="38728">MWVKWEDVIGNLRLGGEEFSYGWNVAVFDSDGDRDVGVGEGFKDVRVDIQDLDAVDDGLGFQEVGNLGKCSLLQFPKHIYQYIFLMDSGTGSTSSSFPSSNFGYTYDVFLSFRGEDTHEVNNWRAALVEVTNIAGWDLRDRSESPVIEEIVRKIYVSNVYDLVVPGRKLPKWFSYQGAGASVTLPVPPNFDEKCLAIGMCAAFEHLPSGLGGLFDSGFHDIRRHGLYCSIALHAESGSEILARAEIKCISFPSSENFGPVESGNLWQIYVRREFFDMMFDGINHYEIEDCVLELAGNAARDNKKNRIVPRHIQLVVRNNEELSKLLGSVTITNGGVLPNIHQTLLPK</sequence>
<dbReference type="Pfam" id="PF16211">
    <property type="entry name" value="Histone_H2A_C"/>
    <property type="match status" value="1"/>
</dbReference>
<dbReference type="OrthoDB" id="6599375at2759"/>
<dbReference type="AlphaFoldDB" id="A0A8J4VMP5"/>
<keyword evidence="3" id="KW-1185">Reference proteome</keyword>
<dbReference type="Gene3D" id="3.40.50.10140">
    <property type="entry name" value="Toll/interleukin-1 receptor homology (TIR) domain"/>
    <property type="match status" value="1"/>
</dbReference>
<dbReference type="GO" id="GO:0030527">
    <property type="term" value="F:structural constituent of chromatin"/>
    <property type="evidence" value="ECO:0007669"/>
    <property type="project" value="InterPro"/>
</dbReference>
<feature type="domain" description="Histone H2A C-terminal" evidence="1">
    <location>
        <begin position="320"/>
        <end position="347"/>
    </location>
</feature>
<proteinExistence type="predicted"/>
<evidence type="ECO:0000259" key="1">
    <source>
        <dbReference type="Pfam" id="PF16211"/>
    </source>
</evidence>
<gene>
    <name evidence="2" type="ORF">CMV_012736</name>
</gene>
<dbReference type="EMBL" id="JRKL02001652">
    <property type="protein sequence ID" value="KAF3962800.1"/>
    <property type="molecule type" value="Genomic_DNA"/>
</dbReference>
<dbReference type="Gene3D" id="1.10.20.10">
    <property type="entry name" value="Histone, subunit A"/>
    <property type="match status" value="1"/>
</dbReference>
<organism evidence="2 3">
    <name type="scientific">Castanea mollissima</name>
    <name type="common">Chinese chestnut</name>
    <dbReference type="NCBI Taxonomy" id="60419"/>
    <lineage>
        <taxon>Eukaryota</taxon>
        <taxon>Viridiplantae</taxon>
        <taxon>Streptophyta</taxon>
        <taxon>Embryophyta</taxon>
        <taxon>Tracheophyta</taxon>
        <taxon>Spermatophyta</taxon>
        <taxon>Magnoliopsida</taxon>
        <taxon>eudicotyledons</taxon>
        <taxon>Gunneridae</taxon>
        <taxon>Pentapetalae</taxon>
        <taxon>rosids</taxon>
        <taxon>fabids</taxon>
        <taxon>Fagales</taxon>
        <taxon>Fagaceae</taxon>
        <taxon>Castanea</taxon>
    </lineage>
</organism>
<name>A0A8J4VMP5_9ROSI</name>
<dbReference type="InterPro" id="IPR032454">
    <property type="entry name" value="Histone_H2A_C"/>
</dbReference>
<dbReference type="SUPFAM" id="SSF47113">
    <property type="entry name" value="Histone-fold"/>
    <property type="match status" value="1"/>
</dbReference>
<dbReference type="GO" id="GO:0046982">
    <property type="term" value="F:protein heterodimerization activity"/>
    <property type="evidence" value="ECO:0007669"/>
    <property type="project" value="InterPro"/>
</dbReference>
<dbReference type="GO" id="GO:0000786">
    <property type="term" value="C:nucleosome"/>
    <property type="evidence" value="ECO:0007669"/>
    <property type="project" value="InterPro"/>
</dbReference>
<accession>A0A8J4VMP5</accession>
<evidence type="ECO:0000313" key="2">
    <source>
        <dbReference type="EMBL" id="KAF3962800.1"/>
    </source>
</evidence>
<dbReference type="InterPro" id="IPR002119">
    <property type="entry name" value="Histone_H2A"/>
</dbReference>
<reference evidence="2" key="1">
    <citation type="submission" date="2020-03" db="EMBL/GenBank/DDBJ databases">
        <title>Castanea mollissima Vanexum genome sequencing.</title>
        <authorList>
            <person name="Staton M."/>
        </authorList>
    </citation>
    <scope>NUCLEOTIDE SEQUENCE</scope>
    <source>
        <tissue evidence="2">Leaf</tissue>
    </source>
</reference>
<protein>
    <recommendedName>
        <fullName evidence="1">Histone H2A C-terminal domain-containing protein</fullName>
    </recommendedName>
</protein>
<dbReference type="PRINTS" id="PR00620">
    <property type="entry name" value="HISTONEH2A"/>
</dbReference>
<dbReference type="PANTHER" id="PTHR23430">
    <property type="entry name" value="HISTONE H2A"/>
    <property type="match status" value="1"/>
</dbReference>
<dbReference type="InterPro" id="IPR035897">
    <property type="entry name" value="Toll_tir_struct_dom_sf"/>
</dbReference>
<evidence type="ECO:0000313" key="3">
    <source>
        <dbReference type="Proteomes" id="UP000737018"/>
    </source>
</evidence>
<dbReference type="GO" id="GO:0003677">
    <property type="term" value="F:DNA binding"/>
    <property type="evidence" value="ECO:0007669"/>
    <property type="project" value="InterPro"/>
</dbReference>
<comment type="caution">
    <text evidence="2">The sequence shown here is derived from an EMBL/GenBank/DDBJ whole genome shotgun (WGS) entry which is preliminary data.</text>
</comment>
<dbReference type="Proteomes" id="UP000737018">
    <property type="component" value="Unassembled WGS sequence"/>
</dbReference>
<dbReference type="InterPro" id="IPR009072">
    <property type="entry name" value="Histone-fold"/>
</dbReference>
<dbReference type="SMART" id="SM00414">
    <property type="entry name" value="H2A"/>
    <property type="match status" value="1"/>
</dbReference>